<accession>A0A0H2QYP1</accession>
<proteinExistence type="predicted"/>
<evidence type="ECO:0000313" key="1">
    <source>
        <dbReference type="EMBL" id="KLO04499.1"/>
    </source>
</evidence>
<sequence length="213" mass="23272">MHASTQPHDLLSRCKDIPTSTSGSPAFLCDDCDLQIVRELDSGGLTACVDAIAPFLRPLPPQAHGGTNHRPARNVTQPSYNAPPPPLFFWLVSACRRRVRKGDTLPENVRRSSCACNSAMWRYIDHRRAALPSCTPGMTAAIVSPRPPTQSRDVSTLEEREIGGALAQVVASNLEGTARRPVSAVIWVERRATSESCVQSRLLERHLLASKQS</sequence>
<organism evidence="1 2">
    <name type="scientific">Schizopora paradoxa</name>
    <dbReference type="NCBI Taxonomy" id="27342"/>
    <lineage>
        <taxon>Eukaryota</taxon>
        <taxon>Fungi</taxon>
        <taxon>Dikarya</taxon>
        <taxon>Basidiomycota</taxon>
        <taxon>Agaricomycotina</taxon>
        <taxon>Agaricomycetes</taxon>
        <taxon>Hymenochaetales</taxon>
        <taxon>Schizoporaceae</taxon>
        <taxon>Schizopora</taxon>
    </lineage>
</organism>
<name>A0A0H2QYP1_9AGAM</name>
<reference evidence="1 2" key="1">
    <citation type="submission" date="2015-04" db="EMBL/GenBank/DDBJ databases">
        <title>Complete genome sequence of Schizopora paradoxa KUC8140, a cosmopolitan wood degrader in East Asia.</title>
        <authorList>
            <consortium name="DOE Joint Genome Institute"/>
            <person name="Min B."/>
            <person name="Park H."/>
            <person name="Jang Y."/>
            <person name="Kim J.-J."/>
            <person name="Kim K.H."/>
            <person name="Pangilinan J."/>
            <person name="Lipzen A."/>
            <person name="Riley R."/>
            <person name="Grigoriev I.V."/>
            <person name="Spatafora J.W."/>
            <person name="Choi I.-G."/>
        </authorList>
    </citation>
    <scope>NUCLEOTIDE SEQUENCE [LARGE SCALE GENOMIC DNA]</scope>
    <source>
        <strain evidence="1 2">KUC8140</strain>
    </source>
</reference>
<dbReference type="AlphaFoldDB" id="A0A0H2QYP1"/>
<gene>
    <name evidence="1" type="ORF">SCHPADRAFT_752446</name>
</gene>
<evidence type="ECO:0000313" key="2">
    <source>
        <dbReference type="Proteomes" id="UP000053477"/>
    </source>
</evidence>
<dbReference type="EMBL" id="KQ086520">
    <property type="protein sequence ID" value="KLO04499.1"/>
    <property type="molecule type" value="Genomic_DNA"/>
</dbReference>
<keyword evidence="2" id="KW-1185">Reference proteome</keyword>
<dbReference type="Proteomes" id="UP000053477">
    <property type="component" value="Unassembled WGS sequence"/>
</dbReference>
<dbReference type="InParanoid" id="A0A0H2QYP1"/>
<protein>
    <submittedName>
        <fullName evidence="1">Uncharacterized protein</fullName>
    </submittedName>
</protein>